<reference evidence="1 2" key="1">
    <citation type="submission" date="2020-08" db="EMBL/GenBank/DDBJ databases">
        <title>Genomic Encyclopedia of Type Strains, Phase IV (KMG-IV): sequencing the most valuable type-strain genomes for metagenomic binning, comparative biology and taxonomic classification.</title>
        <authorList>
            <person name="Goeker M."/>
        </authorList>
    </citation>
    <scope>NUCLEOTIDE SEQUENCE [LARGE SCALE GENOMIC DNA]</scope>
    <source>
        <strain evidence="1 2">DSM 102044</strain>
    </source>
</reference>
<organism evidence="1 2">
    <name type="scientific">Algoriphagus iocasae</name>
    <dbReference type="NCBI Taxonomy" id="1836499"/>
    <lineage>
        <taxon>Bacteria</taxon>
        <taxon>Pseudomonadati</taxon>
        <taxon>Bacteroidota</taxon>
        <taxon>Cytophagia</taxon>
        <taxon>Cytophagales</taxon>
        <taxon>Cyclobacteriaceae</taxon>
        <taxon>Algoriphagus</taxon>
    </lineage>
</organism>
<dbReference type="Gene3D" id="3.40.50.12780">
    <property type="entry name" value="N-terminal domain of ligase-like"/>
    <property type="match status" value="1"/>
</dbReference>
<gene>
    <name evidence="1" type="ORF">FHS59_003407</name>
</gene>
<protein>
    <submittedName>
        <fullName evidence="1">Phenylacetate-CoA ligase</fullName>
        <ecNumber evidence="1">6.2.1.30</ecNumber>
    </submittedName>
</protein>
<keyword evidence="2" id="KW-1185">Reference proteome</keyword>
<name>A0A841MSY3_9BACT</name>
<keyword evidence="1" id="KW-0436">Ligase</keyword>
<dbReference type="EMBL" id="JACIJO010000003">
    <property type="protein sequence ID" value="MBB6327764.1"/>
    <property type="molecule type" value="Genomic_DNA"/>
</dbReference>
<comment type="caution">
    <text evidence="1">The sequence shown here is derived from an EMBL/GenBank/DDBJ whole genome shotgun (WGS) entry which is preliminary data.</text>
</comment>
<dbReference type="PANTHER" id="PTHR36932">
    <property type="entry name" value="CAPSULAR POLYSACCHARIDE BIOSYNTHESIS PROTEIN"/>
    <property type="match status" value="1"/>
</dbReference>
<proteinExistence type="predicted"/>
<dbReference type="InterPro" id="IPR042099">
    <property type="entry name" value="ANL_N_sf"/>
</dbReference>
<accession>A0A841MSY3</accession>
<dbReference type="RefSeq" id="WP_184496524.1">
    <property type="nucleotide sequence ID" value="NZ_JACIJO010000003.1"/>
</dbReference>
<evidence type="ECO:0000313" key="1">
    <source>
        <dbReference type="EMBL" id="MBB6327764.1"/>
    </source>
</evidence>
<sequence>MVNILDLLKLQKYPIEAAQKELTYLQSLSKDQFEDWKKKKAWDTVKFHFDYNPLYKKLVGKHLPERWEDLPIVKKKDVQCGFDEKLSEGLLKKDLHFGNTSGSSGIALKFAKDKYSHSMTWALILDRYRKIGFSPNDFQARFYGIPLGFPHYQKERLKDKLMNRFRFVVFDFSDENMERFIDKFRKSNFIYTYGYTNSQLFFARYLEKKGIVLKEICPTLKGTIVTSEQCTEEDKSFLEKQFGIPVFNEYGASELEFLAMSDQNGTRWLSSETVVSEVVNDSYELVKNGEGGSLIFSNIFNKAMPFIRYEVGDIGAIKKHDDSILDELSQLNGRLNDNIVLPSGRKAPGFTLYYISKHLTSSLGYLKEYQVRQLTRNCFEIDLVMDQELDEKTIKAVNEAFELYIEKGLKLKVEKVDKINREKSGKLKQFITFLEDGKS</sequence>
<dbReference type="InterPro" id="IPR053158">
    <property type="entry name" value="CapK_Type1_Caps_Biosynth"/>
</dbReference>
<dbReference type="SUPFAM" id="SSF56801">
    <property type="entry name" value="Acetyl-CoA synthetase-like"/>
    <property type="match status" value="1"/>
</dbReference>
<evidence type="ECO:0000313" key="2">
    <source>
        <dbReference type="Proteomes" id="UP000588604"/>
    </source>
</evidence>
<dbReference type="EC" id="6.2.1.30" evidence="1"/>
<dbReference type="Proteomes" id="UP000588604">
    <property type="component" value="Unassembled WGS sequence"/>
</dbReference>
<dbReference type="GO" id="GO:0047475">
    <property type="term" value="F:phenylacetate-CoA ligase activity"/>
    <property type="evidence" value="ECO:0007669"/>
    <property type="project" value="UniProtKB-EC"/>
</dbReference>
<dbReference type="AlphaFoldDB" id="A0A841MSY3"/>
<dbReference type="PANTHER" id="PTHR36932:SF1">
    <property type="entry name" value="CAPSULAR POLYSACCHARIDE BIOSYNTHESIS PROTEIN"/>
    <property type="match status" value="1"/>
</dbReference>